<dbReference type="OrthoDB" id="2427280at2"/>
<dbReference type="EMBL" id="LVJH01000010">
    <property type="protein sequence ID" value="OAB43733.1"/>
    <property type="molecule type" value="Genomic_DNA"/>
</dbReference>
<evidence type="ECO:0000259" key="1">
    <source>
        <dbReference type="Pfam" id="PF01909"/>
    </source>
</evidence>
<dbReference type="Gene3D" id="3.30.460.10">
    <property type="entry name" value="Beta Polymerase, domain 2"/>
    <property type="match status" value="1"/>
</dbReference>
<name>A0A162MFQ0_9BACL</name>
<dbReference type="Proteomes" id="UP000076967">
    <property type="component" value="Unassembled WGS sequence"/>
</dbReference>
<sequence>MNEHSKKLLQRAYFFAEQLSEHEILKEYWNELSLILKGSVARGNSDQYSDIDFVFFCNESVRLNIFNQFYNNGLSHRQDWVFIAIGDWEGHYHFESYNMLEEYYRSHSLTQIWEFQSAIPIHDPLDRFQLLFKDLSDRFLNNWTDDIREKYVDLFHTLDWMRHPLKRGDFISSNLHCSKFLQDICRISYLLDNKCYPHDKWVSTYLNTTRFGNLYRKSIESFVDSFPNSGNININLELENYSCYLRASELINHLGNFIKDNFENYPWIERWYEYKG</sequence>
<dbReference type="InterPro" id="IPR002934">
    <property type="entry name" value="Polymerase_NTP_transf_dom"/>
</dbReference>
<evidence type="ECO:0000313" key="3">
    <source>
        <dbReference type="Proteomes" id="UP000076967"/>
    </source>
</evidence>
<feature type="domain" description="Polymerase nucleotidyl transferase" evidence="1">
    <location>
        <begin position="23"/>
        <end position="62"/>
    </location>
</feature>
<accession>A0A162MFQ0</accession>
<keyword evidence="3" id="KW-1185">Reference proteome</keyword>
<proteinExistence type="predicted"/>
<dbReference type="AlphaFoldDB" id="A0A162MFQ0"/>
<comment type="caution">
    <text evidence="2">The sequence shown here is derived from an EMBL/GenBank/DDBJ whole genome shotgun (WGS) entry which is preliminary data.</text>
</comment>
<dbReference type="Pfam" id="PF01909">
    <property type="entry name" value="NTP_transf_2"/>
    <property type="match status" value="1"/>
</dbReference>
<gene>
    <name evidence="2" type="ORF">PGLA_08095</name>
</gene>
<organism evidence="2 3">
    <name type="scientific">Paenibacillus glacialis</name>
    <dbReference type="NCBI Taxonomy" id="494026"/>
    <lineage>
        <taxon>Bacteria</taxon>
        <taxon>Bacillati</taxon>
        <taxon>Bacillota</taxon>
        <taxon>Bacilli</taxon>
        <taxon>Bacillales</taxon>
        <taxon>Paenibacillaceae</taxon>
        <taxon>Paenibacillus</taxon>
    </lineage>
</organism>
<dbReference type="InterPro" id="IPR043519">
    <property type="entry name" value="NT_sf"/>
</dbReference>
<dbReference type="SUPFAM" id="SSF81301">
    <property type="entry name" value="Nucleotidyltransferase"/>
    <property type="match status" value="1"/>
</dbReference>
<reference evidence="2 3" key="1">
    <citation type="submission" date="2016-03" db="EMBL/GenBank/DDBJ databases">
        <title>Draft genome sequence of Paenibacillus glacialis DSM 22343.</title>
        <authorList>
            <person name="Shin S.-K."/>
            <person name="Yi H."/>
        </authorList>
    </citation>
    <scope>NUCLEOTIDE SEQUENCE [LARGE SCALE GENOMIC DNA]</scope>
    <source>
        <strain evidence="2 3">DSM 22343</strain>
    </source>
</reference>
<evidence type="ECO:0000313" key="2">
    <source>
        <dbReference type="EMBL" id="OAB43733.1"/>
    </source>
</evidence>
<protein>
    <recommendedName>
        <fullName evidence="1">Polymerase nucleotidyl transferase domain-containing protein</fullName>
    </recommendedName>
</protein>
<dbReference type="GO" id="GO:0016779">
    <property type="term" value="F:nucleotidyltransferase activity"/>
    <property type="evidence" value="ECO:0007669"/>
    <property type="project" value="InterPro"/>
</dbReference>
<dbReference type="RefSeq" id="WP_068531417.1">
    <property type="nucleotide sequence ID" value="NZ_LVJH01000010.1"/>
</dbReference>